<organism evidence="1 2">
    <name type="scientific">Halobacteriovorax marinus</name>
    <dbReference type="NCBI Taxonomy" id="97084"/>
    <lineage>
        <taxon>Bacteria</taxon>
        <taxon>Pseudomonadati</taxon>
        <taxon>Bdellovibrionota</taxon>
        <taxon>Bacteriovoracia</taxon>
        <taxon>Bacteriovoracales</taxon>
        <taxon>Halobacteriovoraceae</taxon>
        <taxon>Halobacteriovorax</taxon>
    </lineage>
</organism>
<name>A0A1Y5F4P3_9BACT</name>
<gene>
    <name evidence="1" type="ORF">A9Q84_16085</name>
</gene>
<proteinExistence type="predicted"/>
<dbReference type="EMBL" id="MAAO01000008">
    <property type="protein sequence ID" value="OUR95355.1"/>
    <property type="molecule type" value="Genomic_DNA"/>
</dbReference>
<evidence type="ECO:0000313" key="2">
    <source>
        <dbReference type="Proteomes" id="UP000196531"/>
    </source>
</evidence>
<evidence type="ECO:0000313" key="1">
    <source>
        <dbReference type="EMBL" id="OUR95355.1"/>
    </source>
</evidence>
<dbReference type="Proteomes" id="UP000196531">
    <property type="component" value="Unassembled WGS sequence"/>
</dbReference>
<dbReference type="AlphaFoldDB" id="A0A1Y5F4P3"/>
<accession>A0A1Y5F4P3</accession>
<comment type="caution">
    <text evidence="1">The sequence shown here is derived from an EMBL/GenBank/DDBJ whole genome shotgun (WGS) entry which is preliminary data.</text>
</comment>
<reference evidence="2" key="1">
    <citation type="journal article" date="2017" name="Proc. Natl. Acad. Sci. U.S.A.">
        <title>Simulation of Deepwater Horizon oil plume reveals substrate specialization within a complex community of hydrocarbon-degraders.</title>
        <authorList>
            <person name="Hu P."/>
            <person name="Dubinsky E.A."/>
            <person name="Probst A.J."/>
            <person name="Wang J."/>
            <person name="Sieber C.M.K."/>
            <person name="Tom L.M."/>
            <person name="Gardinali P."/>
            <person name="Banfield J.F."/>
            <person name="Atlas R.M."/>
            <person name="Andersen G.L."/>
        </authorList>
    </citation>
    <scope>NUCLEOTIDE SEQUENCE [LARGE SCALE GENOMIC DNA]</scope>
</reference>
<sequence>MSTSAILNITFCNHENRAKTKVLKWNIEQHPAALLWLKLLKNYLIQSQSIHTRFNGFIHGYRDKDFLTLKLNNCIEIINKWDFYKEVIPHLKAEEFSQKYSNIIHHHFEILMGPVEDLSKYYKLADDLTRRAICGLNHYIHDLETIHRAQELGLIDKNSTTAGVVTEFYDARKYIIPEPFLDFFTTDLEFGDLCLHYSQIGKTWLEVFLDGDEEIHIESILPHKYITGEFDIFFGESIYTKDDKEKLKNFLNNYGKDIADPKLALGYMPVAKLIRETKQSQYEFVKEMSHYMAISNIEILVEDKSIASRDLISNDDIYLNQYI</sequence>
<protein>
    <submittedName>
        <fullName evidence="1">Uncharacterized protein</fullName>
    </submittedName>
</protein>